<evidence type="ECO:0000313" key="3">
    <source>
        <dbReference type="Proteomes" id="UP000076858"/>
    </source>
</evidence>
<protein>
    <recommendedName>
        <fullName evidence="1">Integrase zinc-binding domain-containing protein</fullName>
    </recommendedName>
</protein>
<dbReference type="STRING" id="35525.A0A164HDE4"/>
<evidence type="ECO:0000313" key="2">
    <source>
        <dbReference type="EMBL" id="KZS00006.1"/>
    </source>
</evidence>
<comment type="caution">
    <text evidence="2">The sequence shown here is derived from an EMBL/GenBank/DDBJ whole genome shotgun (WGS) entry which is preliminary data.</text>
</comment>
<dbReference type="AlphaFoldDB" id="A0A164HDE4"/>
<keyword evidence="3" id="KW-1185">Reference proteome</keyword>
<feature type="non-terminal residue" evidence="2">
    <location>
        <position position="109"/>
    </location>
</feature>
<sequence length="109" mass="12763">MGFYGKKIDDKFQPGQEKSNYLPSRMAYYAGCTRLTLKRGDNLCKKPVVVPASIRQALVEEYHDSPLSGHLAYRRTCQRLRDKYYWPSMLEDVKEYCQKCETCARQPRS</sequence>
<evidence type="ECO:0000259" key="1">
    <source>
        <dbReference type="Pfam" id="PF17921"/>
    </source>
</evidence>
<accession>A0A164HDE4</accession>
<dbReference type="EMBL" id="LRGB01011989">
    <property type="protein sequence ID" value="KZS00006.1"/>
    <property type="molecule type" value="Genomic_DNA"/>
</dbReference>
<dbReference type="InterPro" id="IPR052160">
    <property type="entry name" value="Gypsy_RT_Integrase-like"/>
</dbReference>
<name>A0A164HDE4_9CRUS</name>
<dbReference type="PANTHER" id="PTHR47266">
    <property type="entry name" value="ENDONUCLEASE-RELATED"/>
    <property type="match status" value="1"/>
</dbReference>
<organism evidence="2 3">
    <name type="scientific">Daphnia magna</name>
    <dbReference type="NCBI Taxonomy" id="35525"/>
    <lineage>
        <taxon>Eukaryota</taxon>
        <taxon>Metazoa</taxon>
        <taxon>Ecdysozoa</taxon>
        <taxon>Arthropoda</taxon>
        <taxon>Crustacea</taxon>
        <taxon>Branchiopoda</taxon>
        <taxon>Diplostraca</taxon>
        <taxon>Cladocera</taxon>
        <taxon>Anomopoda</taxon>
        <taxon>Daphniidae</taxon>
        <taxon>Daphnia</taxon>
    </lineage>
</organism>
<dbReference type="InterPro" id="IPR041588">
    <property type="entry name" value="Integrase_H2C2"/>
</dbReference>
<feature type="domain" description="Integrase zinc-binding" evidence="1">
    <location>
        <begin position="50"/>
        <end position="106"/>
    </location>
</feature>
<dbReference type="FunFam" id="1.10.340.70:FF:000001">
    <property type="entry name" value="Retrovirus-related Pol polyprotein from transposon gypsy-like Protein"/>
    <property type="match status" value="1"/>
</dbReference>
<dbReference type="Pfam" id="PF17921">
    <property type="entry name" value="Integrase_H2C2"/>
    <property type="match status" value="1"/>
</dbReference>
<gene>
    <name evidence="2" type="ORF">APZ42_003891</name>
</gene>
<dbReference type="Proteomes" id="UP000076858">
    <property type="component" value="Unassembled WGS sequence"/>
</dbReference>
<reference evidence="2 3" key="1">
    <citation type="submission" date="2016-03" db="EMBL/GenBank/DDBJ databases">
        <title>EvidentialGene: Evidence-directed Construction of Genes on Genomes.</title>
        <authorList>
            <person name="Gilbert D.G."/>
            <person name="Choi J.-H."/>
            <person name="Mockaitis K."/>
            <person name="Colbourne J."/>
            <person name="Pfrender M."/>
        </authorList>
    </citation>
    <scope>NUCLEOTIDE SEQUENCE [LARGE SCALE GENOMIC DNA]</scope>
    <source>
        <strain evidence="2 3">Xinb3</strain>
        <tissue evidence="2">Complete organism</tissue>
    </source>
</reference>
<proteinExistence type="predicted"/>
<dbReference type="Gene3D" id="1.10.340.70">
    <property type="match status" value="1"/>
</dbReference>